<reference evidence="2 3" key="1">
    <citation type="submission" date="2015-09" db="EMBL/GenBank/DDBJ databases">
        <title>Sorangium comparison.</title>
        <authorList>
            <person name="Zaburannyi N."/>
            <person name="Bunk B."/>
            <person name="Overmann J."/>
            <person name="Mueller R."/>
        </authorList>
    </citation>
    <scope>NUCLEOTIDE SEQUENCE [LARGE SCALE GENOMIC DNA]</scope>
    <source>
        <strain evidence="2 3">So ce26</strain>
    </source>
</reference>
<sequence length="53" mass="5793">MATTLRIGLIGDRSDEVRAHQAIQCAFKLVEREGGPRTVLDPGRPAQSPMQFA</sequence>
<dbReference type="AlphaFoldDB" id="A0A2L0ELW6"/>
<organism evidence="2 3">
    <name type="scientific">Sorangium cellulosum</name>
    <name type="common">Polyangium cellulosum</name>
    <dbReference type="NCBI Taxonomy" id="56"/>
    <lineage>
        <taxon>Bacteria</taxon>
        <taxon>Pseudomonadati</taxon>
        <taxon>Myxococcota</taxon>
        <taxon>Polyangia</taxon>
        <taxon>Polyangiales</taxon>
        <taxon>Polyangiaceae</taxon>
        <taxon>Sorangium</taxon>
    </lineage>
</organism>
<dbReference type="Proteomes" id="UP000238348">
    <property type="component" value="Chromosome"/>
</dbReference>
<evidence type="ECO:0000256" key="1">
    <source>
        <dbReference type="SAM" id="MobiDB-lite"/>
    </source>
</evidence>
<name>A0A2L0ELW6_SORCE</name>
<evidence type="ECO:0000313" key="2">
    <source>
        <dbReference type="EMBL" id="AUX40288.1"/>
    </source>
</evidence>
<evidence type="ECO:0000313" key="3">
    <source>
        <dbReference type="Proteomes" id="UP000238348"/>
    </source>
</evidence>
<protein>
    <submittedName>
        <fullName evidence="2">Uncharacterized protein</fullName>
    </submittedName>
</protein>
<gene>
    <name evidence="2" type="ORF">SOCE26_016880</name>
</gene>
<feature type="region of interest" description="Disordered" evidence="1">
    <location>
        <begin position="34"/>
        <end position="53"/>
    </location>
</feature>
<proteinExistence type="predicted"/>
<accession>A0A2L0ELW6</accession>
<dbReference type="EMBL" id="CP012673">
    <property type="protein sequence ID" value="AUX40288.1"/>
    <property type="molecule type" value="Genomic_DNA"/>
</dbReference>